<feature type="transmembrane region" description="Helical" evidence="6">
    <location>
        <begin position="378"/>
        <end position="405"/>
    </location>
</feature>
<gene>
    <name evidence="9" type="ORF">GCM10022216_04220</name>
</gene>
<evidence type="ECO:0000256" key="4">
    <source>
        <dbReference type="ARBA" id="ARBA00022989"/>
    </source>
</evidence>
<feature type="transmembrane region" description="Helical" evidence="6">
    <location>
        <begin position="760"/>
        <end position="782"/>
    </location>
</feature>
<evidence type="ECO:0000259" key="8">
    <source>
        <dbReference type="Pfam" id="PF12704"/>
    </source>
</evidence>
<feature type="domain" description="ABC3 transporter permease C-terminal" evidence="7">
    <location>
        <begin position="679"/>
        <end position="792"/>
    </location>
</feature>
<dbReference type="RefSeq" id="WP_344673026.1">
    <property type="nucleotide sequence ID" value="NZ_BAAAZI010000004.1"/>
</dbReference>
<comment type="subcellular location">
    <subcellularLocation>
        <location evidence="1">Cell membrane</location>
        <topology evidence="1">Multi-pass membrane protein</topology>
    </subcellularLocation>
</comment>
<keyword evidence="3 6" id="KW-0812">Transmembrane</keyword>
<feature type="transmembrane region" description="Helical" evidence="6">
    <location>
        <begin position="285"/>
        <end position="303"/>
    </location>
</feature>
<evidence type="ECO:0000313" key="10">
    <source>
        <dbReference type="Proteomes" id="UP001500101"/>
    </source>
</evidence>
<accession>A0ABP7YA17</accession>
<comment type="caution">
    <text evidence="9">The sequence shown here is derived from an EMBL/GenBank/DDBJ whole genome shotgun (WGS) entry which is preliminary data.</text>
</comment>
<protein>
    <submittedName>
        <fullName evidence="9">ABC transporter permease</fullName>
    </submittedName>
</protein>
<feature type="transmembrane region" description="Helical" evidence="6">
    <location>
        <begin position="426"/>
        <end position="445"/>
    </location>
</feature>
<evidence type="ECO:0000256" key="5">
    <source>
        <dbReference type="ARBA" id="ARBA00023136"/>
    </source>
</evidence>
<feature type="transmembrane region" description="Helical" evidence="6">
    <location>
        <begin position="337"/>
        <end position="358"/>
    </location>
</feature>
<dbReference type="InterPro" id="IPR025857">
    <property type="entry name" value="MacB_PCD"/>
</dbReference>
<feature type="transmembrane region" description="Helical" evidence="6">
    <location>
        <begin position="728"/>
        <end position="748"/>
    </location>
</feature>
<evidence type="ECO:0000259" key="7">
    <source>
        <dbReference type="Pfam" id="PF02687"/>
    </source>
</evidence>
<organism evidence="9 10">
    <name type="scientific">Sphingobacterium kyonggiense</name>
    <dbReference type="NCBI Taxonomy" id="714075"/>
    <lineage>
        <taxon>Bacteria</taxon>
        <taxon>Pseudomonadati</taxon>
        <taxon>Bacteroidota</taxon>
        <taxon>Sphingobacteriia</taxon>
        <taxon>Sphingobacteriales</taxon>
        <taxon>Sphingobacteriaceae</taxon>
        <taxon>Sphingobacterium</taxon>
    </lineage>
</organism>
<proteinExistence type="predicted"/>
<dbReference type="Pfam" id="PF12704">
    <property type="entry name" value="MacB_PCD"/>
    <property type="match status" value="1"/>
</dbReference>
<dbReference type="Pfam" id="PF02687">
    <property type="entry name" value="FtsX"/>
    <property type="match status" value="2"/>
</dbReference>
<dbReference type="InterPro" id="IPR003838">
    <property type="entry name" value="ABC3_permease_C"/>
</dbReference>
<evidence type="ECO:0000256" key="6">
    <source>
        <dbReference type="SAM" id="Phobius"/>
    </source>
</evidence>
<feature type="domain" description="MacB-like periplasmic core" evidence="8">
    <location>
        <begin position="18"/>
        <end position="236"/>
    </location>
</feature>
<dbReference type="PANTHER" id="PTHR30572:SF18">
    <property type="entry name" value="ABC-TYPE MACROLIDE FAMILY EXPORT SYSTEM PERMEASE COMPONENT 2"/>
    <property type="match status" value="1"/>
</dbReference>
<keyword evidence="2" id="KW-1003">Cell membrane</keyword>
<feature type="domain" description="ABC3 transporter permease C-terminal" evidence="7">
    <location>
        <begin position="288"/>
        <end position="402"/>
    </location>
</feature>
<name>A0ABP7YA17_9SPHI</name>
<dbReference type="PANTHER" id="PTHR30572">
    <property type="entry name" value="MEMBRANE COMPONENT OF TRANSPORTER-RELATED"/>
    <property type="match status" value="1"/>
</dbReference>
<dbReference type="EMBL" id="BAAAZI010000004">
    <property type="protein sequence ID" value="GAA4132765.1"/>
    <property type="molecule type" value="Genomic_DNA"/>
</dbReference>
<evidence type="ECO:0000256" key="3">
    <source>
        <dbReference type="ARBA" id="ARBA00022692"/>
    </source>
</evidence>
<dbReference type="Proteomes" id="UP001500101">
    <property type="component" value="Unassembled WGS sequence"/>
</dbReference>
<evidence type="ECO:0000256" key="1">
    <source>
        <dbReference type="ARBA" id="ARBA00004651"/>
    </source>
</evidence>
<keyword evidence="5 6" id="KW-0472">Membrane</keyword>
<dbReference type="InterPro" id="IPR050250">
    <property type="entry name" value="Macrolide_Exporter_MacB"/>
</dbReference>
<feature type="transmembrane region" description="Helical" evidence="6">
    <location>
        <begin position="676"/>
        <end position="700"/>
    </location>
</feature>
<evidence type="ECO:0000256" key="2">
    <source>
        <dbReference type="ARBA" id="ARBA00022475"/>
    </source>
</evidence>
<keyword evidence="10" id="KW-1185">Reference proteome</keyword>
<evidence type="ECO:0000313" key="9">
    <source>
        <dbReference type="EMBL" id="GAA4132765.1"/>
    </source>
</evidence>
<keyword evidence="4 6" id="KW-1133">Transmembrane helix</keyword>
<reference evidence="10" key="1">
    <citation type="journal article" date="2019" name="Int. J. Syst. Evol. Microbiol.">
        <title>The Global Catalogue of Microorganisms (GCM) 10K type strain sequencing project: providing services to taxonomists for standard genome sequencing and annotation.</title>
        <authorList>
            <consortium name="The Broad Institute Genomics Platform"/>
            <consortium name="The Broad Institute Genome Sequencing Center for Infectious Disease"/>
            <person name="Wu L."/>
            <person name="Ma J."/>
        </authorList>
    </citation>
    <scope>NUCLEOTIDE SEQUENCE [LARGE SCALE GENOMIC DNA]</scope>
    <source>
        <strain evidence="10">JCM 16704</strain>
    </source>
</reference>
<feature type="transmembrane region" description="Helical" evidence="6">
    <location>
        <begin position="20"/>
        <end position="41"/>
    </location>
</feature>
<sequence>MFNLKIAWRSIKKNKFFSSLNILGLSVSLGIALLLIGYSFYELSFDKMYKHSDDIYRVTMKTSPEYNDEYWPQLPNSVGPAIQQEVPGVIRNARMVRDDFGANASIQVGDKNFVEKGIYLADSSMFSMFDFQFVEGDKASVFKEPKSIVISQSKREKIFGTGPAINQLIYLNQRDTLRVTGVYEDLATNSSLDCEMVYNIMDSWMGKNVYWSNASYETYIQLDATTHADQVANLATALIDKNVKKEDQYFVEFQLQPITKVHLHSAHLREGISSKTGDFKTVKNLLYLAGLILLIACINYMNLATARTTNYAKEVGVNKVLGASKGQVRMRFFTETFLISTISIGLGLVISILVVPFFNQLTGANLTWTYLFNPLVLLTVLLVWFAITLISGSFPAFYLSSISSLNLMGKGKGKNSGLVEPARKGLVVFQFTSSIILIISVIIMIQQVKFIEGKDIGYEPQQLLSISNKSIKSEANYTALVNAIQQLPATVSTTAVQTIPGANESGKRIAKSNAPDSEGMPVYTNTVDGPICKTLGLHLLAGSDLQKTLSPTDTVNYILINEVALAYLGYKNPEDAIGQLVRTESAKNTIIKGVVRDFNYSSLKEKVGGYYHSRMNRASESTRNLLIRYEGNQQKAYLDQVESSFKKHIPDVAFDYTFVDSYVDKLYETERRTNQIIIGFSVLAIGIACLGLMGLAAFTAEQRSKEIGIRKVLGASVFNISKMLSGSYVLLVIIAFLIAVPIAYYLMSEWLSNFVYRIEIHWWVFALAAAITLIITGLTISFQTIKAAIANPVDSLRDE</sequence>